<organism evidence="10 11">
    <name type="scientific">Arthrobacter ulcerisalmonis</name>
    <dbReference type="NCBI Taxonomy" id="2483813"/>
    <lineage>
        <taxon>Bacteria</taxon>
        <taxon>Bacillati</taxon>
        <taxon>Actinomycetota</taxon>
        <taxon>Actinomycetes</taxon>
        <taxon>Micrococcales</taxon>
        <taxon>Micrococcaceae</taxon>
        <taxon>Arthrobacter</taxon>
    </lineage>
</organism>
<evidence type="ECO:0000259" key="8">
    <source>
        <dbReference type="Pfam" id="PF06429"/>
    </source>
</evidence>
<feature type="domain" description="Flagellar basal body rod protein N-terminal" evidence="7">
    <location>
        <begin position="7"/>
        <end position="37"/>
    </location>
</feature>
<dbReference type="Proteomes" id="UP000280861">
    <property type="component" value="Unassembled WGS sequence"/>
</dbReference>
<feature type="domain" description="Flagellar hook-associated protein FlgK helical" evidence="9">
    <location>
        <begin position="101"/>
        <end position="340"/>
    </location>
</feature>
<dbReference type="PANTHER" id="PTHR30033:SF1">
    <property type="entry name" value="FLAGELLAR HOOK-ASSOCIATED PROTEIN 1"/>
    <property type="match status" value="1"/>
</dbReference>
<reference evidence="10 11" key="1">
    <citation type="submission" date="2018-11" db="EMBL/GenBank/DDBJ databases">
        <authorList>
            <person name="Criscuolo A."/>
        </authorList>
    </citation>
    <scope>NUCLEOTIDE SEQUENCE [LARGE SCALE GENOMIC DNA]</scope>
    <source>
        <strain evidence="10">AT11b</strain>
    </source>
</reference>
<dbReference type="InterPro" id="IPR053927">
    <property type="entry name" value="FlgK_helical"/>
</dbReference>
<dbReference type="GO" id="GO:0005198">
    <property type="term" value="F:structural molecule activity"/>
    <property type="evidence" value="ECO:0007669"/>
    <property type="project" value="InterPro"/>
</dbReference>
<dbReference type="GO" id="GO:0009424">
    <property type="term" value="C:bacterial-type flagellum hook"/>
    <property type="evidence" value="ECO:0007669"/>
    <property type="project" value="InterPro"/>
</dbReference>
<dbReference type="InterPro" id="IPR010930">
    <property type="entry name" value="Flg_bb/hook_C_dom"/>
</dbReference>
<dbReference type="GO" id="GO:0005576">
    <property type="term" value="C:extracellular region"/>
    <property type="evidence" value="ECO:0007669"/>
    <property type="project" value="UniProtKB-SubCell"/>
</dbReference>
<name>A0A3P5X5Y7_9MICC</name>
<protein>
    <recommendedName>
        <fullName evidence="4">Flagellar hook-associated protein 1</fullName>
    </recommendedName>
</protein>
<gene>
    <name evidence="10" type="primary">flgK</name>
    <name evidence="10" type="ORF">PSET11_01167</name>
</gene>
<accession>A0A3P5X5Y7</accession>
<proteinExistence type="inferred from homology"/>
<dbReference type="RefSeq" id="WP_124091144.1">
    <property type="nucleotide sequence ID" value="NZ_CBCRYA010000003.1"/>
</dbReference>
<evidence type="ECO:0000256" key="5">
    <source>
        <dbReference type="ARBA" id="ARBA00022525"/>
    </source>
</evidence>
<dbReference type="Pfam" id="PF06429">
    <property type="entry name" value="Flg_bbr_C"/>
    <property type="match status" value="1"/>
</dbReference>
<evidence type="ECO:0000256" key="3">
    <source>
        <dbReference type="ARBA" id="ARBA00009677"/>
    </source>
</evidence>
<sequence length="470" mass="46134">MSTFGALNTAFRGLTAAQQGIAVAGNNIANATTAGYTRQRVDLSSVAAPAQRLFSGGAPLVGQGVSVDRIGRLGSDFLDGGVRTAVAQAGFTAARAQALRGVEDILQEPGKSGISAGLQAYWAAWQGAANKPGDAAAGAVLLEAGNALATTINTAQTALSGQWSTSRSQAEATVSAINSTAAQVAESNAAIRSILNSGGAANELIDARAILTETLARLSGGTVKELPDGTINVFVDGNALVDGTSAQQLVLSGPSTMGGALASGAAVRVEWADRPGIAVGVGGQIAGVLTTLAPAANGAGGILAEVSTSYASFAQDLAARVNALHGGGQSATGAATGDFFSISATGTVSVVPQSVAGIATGTPGGGTLDSSRADAIAQLGVGSGSPDAGWQAIVSGIGVAARTALQQDALASAAQVSAAGARDSSASVSLDEENISLLSNQHAYQAAARVMTAVDEALDVLINRTGLVGR</sequence>
<dbReference type="InterPro" id="IPR001444">
    <property type="entry name" value="Flag_bb_rod_N"/>
</dbReference>
<comment type="subcellular location">
    <subcellularLocation>
        <location evidence="1">Bacterial flagellum</location>
    </subcellularLocation>
    <subcellularLocation>
        <location evidence="2">Secreted</location>
    </subcellularLocation>
</comment>
<dbReference type="EMBL" id="UXAU01000019">
    <property type="protein sequence ID" value="VDC23639.1"/>
    <property type="molecule type" value="Genomic_DNA"/>
</dbReference>
<evidence type="ECO:0000313" key="10">
    <source>
        <dbReference type="EMBL" id="VDC23639.1"/>
    </source>
</evidence>
<dbReference type="InterPro" id="IPR002371">
    <property type="entry name" value="FlgK"/>
</dbReference>
<evidence type="ECO:0000313" key="11">
    <source>
        <dbReference type="Proteomes" id="UP000280861"/>
    </source>
</evidence>
<evidence type="ECO:0000256" key="1">
    <source>
        <dbReference type="ARBA" id="ARBA00004365"/>
    </source>
</evidence>
<dbReference type="NCBIfam" id="TIGR02492">
    <property type="entry name" value="flgK_ends"/>
    <property type="match status" value="1"/>
</dbReference>
<feature type="domain" description="Flagellar basal-body/hook protein C-terminal" evidence="8">
    <location>
        <begin position="428"/>
        <end position="463"/>
    </location>
</feature>
<evidence type="ECO:0000259" key="9">
    <source>
        <dbReference type="Pfam" id="PF22638"/>
    </source>
</evidence>
<evidence type="ECO:0000256" key="6">
    <source>
        <dbReference type="ARBA" id="ARBA00023143"/>
    </source>
</evidence>
<keyword evidence="6" id="KW-0975">Bacterial flagellum</keyword>
<dbReference type="GO" id="GO:0044780">
    <property type="term" value="P:bacterial-type flagellum assembly"/>
    <property type="evidence" value="ECO:0007669"/>
    <property type="project" value="InterPro"/>
</dbReference>
<evidence type="ECO:0000259" key="7">
    <source>
        <dbReference type="Pfam" id="PF00460"/>
    </source>
</evidence>
<keyword evidence="5" id="KW-0964">Secreted</keyword>
<keyword evidence="11" id="KW-1185">Reference proteome</keyword>
<dbReference type="OrthoDB" id="9802553at2"/>
<dbReference type="AlphaFoldDB" id="A0A3P5X5Y7"/>
<keyword evidence="10" id="KW-0966">Cell projection</keyword>
<dbReference type="Pfam" id="PF00460">
    <property type="entry name" value="Flg_bb_rod"/>
    <property type="match status" value="1"/>
</dbReference>
<dbReference type="Pfam" id="PF22638">
    <property type="entry name" value="FlgK_D1"/>
    <property type="match status" value="1"/>
</dbReference>
<keyword evidence="10" id="KW-0969">Cilium</keyword>
<dbReference type="PANTHER" id="PTHR30033">
    <property type="entry name" value="FLAGELLAR HOOK-ASSOCIATED PROTEIN 1"/>
    <property type="match status" value="1"/>
</dbReference>
<evidence type="ECO:0000256" key="4">
    <source>
        <dbReference type="ARBA" id="ARBA00016244"/>
    </source>
</evidence>
<evidence type="ECO:0000256" key="2">
    <source>
        <dbReference type="ARBA" id="ARBA00004613"/>
    </source>
</evidence>
<dbReference type="SUPFAM" id="SSF64518">
    <property type="entry name" value="Phase 1 flagellin"/>
    <property type="match status" value="1"/>
</dbReference>
<keyword evidence="10" id="KW-0282">Flagellum</keyword>
<comment type="similarity">
    <text evidence="3">Belongs to the flagella basal body rod proteins family.</text>
</comment>